<sequence>MSGMGIEGNDVTHALAGLIQSSAWMIRVLATVRDTQIPDAWVGAGVLRDLVWGERYGSGFSPEQVRDVDVAYYDPGDLGRANDHQTTARLHERWPQVPWEARNQAAVHTWYPRRFGGGPVEPLTSIADAVATWPETATAVAVRLSADGEVEVCAPLGLTDLLDGVWRRNPRRASLQTSLDRLARHQPHHRWPGVTVIPPA</sequence>
<dbReference type="InterPro" id="IPR009267">
    <property type="entry name" value="NTP_transf_6"/>
</dbReference>
<evidence type="ECO:0008006" key="3">
    <source>
        <dbReference type="Google" id="ProtNLM"/>
    </source>
</evidence>
<comment type="caution">
    <text evidence="1">The sequence shown here is derived from an EMBL/GenBank/DDBJ whole genome shotgun (WGS) entry which is preliminary data.</text>
</comment>
<protein>
    <recommendedName>
        <fullName evidence="3">Nucleotidyltransferase family protein</fullName>
    </recommendedName>
</protein>
<evidence type="ECO:0000313" key="1">
    <source>
        <dbReference type="EMBL" id="GGM67900.1"/>
    </source>
</evidence>
<dbReference type="Pfam" id="PF06042">
    <property type="entry name" value="NTP_transf_6"/>
    <property type="match status" value="1"/>
</dbReference>
<reference evidence="1" key="1">
    <citation type="journal article" date="2014" name="Int. J. Syst. Evol. Microbiol.">
        <title>Complete genome sequence of Corynebacterium casei LMG S-19264T (=DSM 44701T), isolated from a smear-ripened cheese.</title>
        <authorList>
            <consortium name="US DOE Joint Genome Institute (JGI-PGF)"/>
            <person name="Walter F."/>
            <person name="Albersmeier A."/>
            <person name="Kalinowski J."/>
            <person name="Ruckert C."/>
        </authorList>
    </citation>
    <scope>NUCLEOTIDE SEQUENCE</scope>
    <source>
        <strain evidence="1">CGMCC 4.7312</strain>
    </source>
</reference>
<evidence type="ECO:0000313" key="2">
    <source>
        <dbReference type="Proteomes" id="UP000608890"/>
    </source>
</evidence>
<gene>
    <name evidence="1" type="ORF">GCM10011608_61390</name>
</gene>
<dbReference type="EMBL" id="BMNB01000063">
    <property type="protein sequence ID" value="GGM67900.1"/>
    <property type="molecule type" value="Genomic_DNA"/>
</dbReference>
<dbReference type="PANTHER" id="PTHR39166:SF1">
    <property type="entry name" value="BLL1166 PROTEIN"/>
    <property type="match status" value="1"/>
</dbReference>
<proteinExistence type="predicted"/>
<organism evidence="1 2">
    <name type="scientific">Micromonospora sonchi</name>
    <dbReference type="NCBI Taxonomy" id="1763543"/>
    <lineage>
        <taxon>Bacteria</taxon>
        <taxon>Bacillati</taxon>
        <taxon>Actinomycetota</taxon>
        <taxon>Actinomycetes</taxon>
        <taxon>Micromonosporales</taxon>
        <taxon>Micromonosporaceae</taxon>
        <taxon>Micromonospora</taxon>
    </lineage>
</organism>
<reference evidence="1" key="2">
    <citation type="submission" date="2020-09" db="EMBL/GenBank/DDBJ databases">
        <authorList>
            <person name="Sun Q."/>
            <person name="Zhou Y."/>
        </authorList>
    </citation>
    <scope>NUCLEOTIDE SEQUENCE</scope>
    <source>
        <strain evidence="1">CGMCC 4.7312</strain>
    </source>
</reference>
<dbReference type="AlphaFoldDB" id="A0A917UC92"/>
<keyword evidence="2" id="KW-1185">Reference proteome</keyword>
<accession>A0A917UC92</accession>
<dbReference type="PANTHER" id="PTHR39166">
    <property type="entry name" value="BLL1166 PROTEIN"/>
    <property type="match status" value="1"/>
</dbReference>
<dbReference type="Proteomes" id="UP000608890">
    <property type="component" value="Unassembled WGS sequence"/>
</dbReference>
<dbReference type="RefSeq" id="WP_229706628.1">
    <property type="nucleotide sequence ID" value="NZ_BMNB01000063.1"/>
</dbReference>
<name>A0A917UC92_9ACTN</name>